<dbReference type="Gene3D" id="1.10.10.10">
    <property type="entry name" value="Winged helix-like DNA-binding domain superfamily/Winged helix DNA-binding domain"/>
    <property type="match status" value="2"/>
</dbReference>
<sequence>MNSKYLVTQGNQLIEARQKKPLTTREQKIILTMVSMIEPTDEDFKDYVISVREFHEMLGLEGREHYTQLKKIVEDLMSKVVEIPSESGGWVMTHWVSRAEYIDGSGMIQLRFAPDLKPYLLQLKTAFTSYKLSNILSLKSGYSIRLYELMKKWYHLGRWECPVKELKGKIGIEANAYKQYGHFKSRVLQPAITEVNGKTDLYISFKEIKKGRSVERIEFTIQHAPEKEVQLPNLDKNKKSQQLEELSEQDKLRIRLNALAEGYQFDTTFFTQLHQGASLIWKDDTEKELEMLIRYVNEEKTVKNPLGFIKSKITSAWEIHEAGGRITFADLQPVEERWTGREEKLPDWFTSKDKPQEAAKPNPRLEEEKAKVLEKLAQKKGSKLKKDTPTS</sequence>
<gene>
    <name evidence="4" type="ORF">EEX84_16410</name>
</gene>
<dbReference type="GO" id="GO:0003887">
    <property type="term" value="F:DNA-directed DNA polymerase activity"/>
    <property type="evidence" value="ECO:0007669"/>
    <property type="project" value="InterPro"/>
</dbReference>
<dbReference type="InterPro" id="IPR036390">
    <property type="entry name" value="WH_DNA-bd_sf"/>
</dbReference>
<evidence type="ECO:0000313" key="4">
    <source>
        <dbReference type="EMBL" id="RNF38082.1"/>
    </source>
</evidence>
<reference evidence="4 5" key="1">
    <citation type="journal article" date="2018" name="Int. J. Syst. Evol. Microbiol.">
        <title>Planococcus salinus sp. nov., a moderately halophilic bacterium isolated from a saline-alkali soil.</title>
        <authorList>
            <person name="Gan L."/>
        </authorList>
    </citation>
    <scope>NUCLEOTIDE SEQUENCE [LARGE SCALE GENOMIC DNA]</scope>
    <source>
        <strain evidence="4 5">LCB217</strain>
    </source>
</reference>
<proteinExistence type="inferred from homology"/>
<dbReference type="GO" id="GO:0006270">
    <property type="term" value="P:DNA replication initiation"/>
    <property type="evidence" value="ECO:0007669"/>
    <property type="project" value="InterPro"/>
</dbReference>
<comment type="similarity">
    <text evidence="1">Belongs to the initiator RepB protein family.</text>
</comment>
<organism evidence="4 5">
    <name type="scientific">Planococcus salinus</name>
    <dbReference type="NCBI Taxonomy" id="1848460"/>
    <lineage>
        <taxon>Bacteria</taxon>
        <taxon>Bacillati</taxon>
        <taxon>Bacillota</taxon>
        <taxon>Bacilli</taxon>
        <taxon>Bacillales</taxon>
        <taxon>Caryophanaceae</taxon>
        <taxon>Planococcus</taxon>
    </lineage>
</organism>
<feature type="domain" description="Initiator Rep protein WH1" evidence="3">
    <location>
        <begin position="7"/>
        <end position="151"/>
    </location>
</feature>
<dbReference type="InterPro" id="IPR036388">
    <property type="entry name" value="WH-like_DNA-bd_sf"/>
</dbReference>
<dbReference type="EMBL" id="RIAX01000028">
    <property type="protein sequence ID" value="RNF38082.1"/>
    <property type="molecule type" value="Genomic_DNA"/>
</dbReference>
<dbReference type="Pfam" id="PF21205">
    <property type="entry name" value="Rep3_C"/>
    <property type="match status" value="1"/>
</dbReference>
<dbReference type="RefSeq" id="WP_123166725.1">
    <property type="nucleotide sequence ID" value="NZ_RIAX01000028.1"/>
</dbReference>
<evidence type="ECO:0000256" key="1">
    <source>
        <dbReference type="ARBA" id="ARBA00038283"/>
    </source>
</evidence>
<name>A0A3M8P2M0_9BACL</name>
<dbReference type="Proteomes" id="UP000275473">
    <property type="component" value="Unassembled WGS sequence"/>
</dbReference>
<dbReference type="SUPFAM" id="SSF46785">
    <property type="entry name" value="Winged helix' DNA-binding domain"/>
    <property type="match status" value="2"/>
</dbReference>
<evidence type="ECO:0000256" key="2">
    <source>
        <dbReference type="SAM" id="MobiDB-lite"/>
    </source>
</evidence>
<dbReference type="Pfam" id="PF01051">
    <property type="entry name" value="Rep3_N"/>
    <property type="match status" value="1"/>
</dbReference>
<dbReference type="AlphaFoldDB" id="A0A3M8P2M0"/>
<comment type="caution">
    <text evidence="4">The sequence shown here is derived from an EMBL/GenBank/DDBJ whole genome shotgun (WGS) entry which is preliminary data.</text>
</comment>
<evidence type="ECO:0000259" key="3">
    <source>
        <dbReference type="Pfam" id="PF01051"/>
    </source>
</evidence>
<dbReference type="OrthoDB" id="9765378at2"/>
<protein>
    <submittedName>
        <fullName evidence="4">RepB family plasmid replication initiator protein</fullName>
    </submittedName>
</protein>
<keyword evidence="5" id="KW-1185">Reference proteome</keyword>
<dbReference type="InterPro" id="IPR000525">
    <property type="entry name" value="Initiator_Rep_WH1"/>
</dbReference>
<feature type="region of interest" description="Disordered" evidence="2">
    <location>
        <begin position="342"/>
        <end position="369"/>
    </location>
</feature>
<evidence type="ECO:0000313" key="5">
    <source>
        <dbReference type="Proteomes" id="UP000275473"/>
    </source>
</evidence>
<accession>A0A3M8P2M0</accession>